<organism evidence="1 2">
    <name type="scientific">Nemorincola caseinilytica</name>
    <dbReference type="NCBI Taxonomy" id="2054315"/>
    <lineage>
        <taxon>Bacteria</taxon>
        <taxon>Pseudomonadati</taxon>
        <taxon>Bacteroidota</taxon>
        <taxon>Chitinophagia</taxon>
        <taxon>Chitinophagales</taxon>
        <taxon>Chitinophagaceae</taxon>
        <taxon>Nemorincola</taxon>
    </lineage>
</organism>
<sequence>MNLHKRIDFGQPGGFPLTQNRLADLQTAYTEALLAIIAAGGDIVGPLRLSGMELTTPSPGTTAVSAGYFVYNGNLVRFEGGSVTPGEDDEVAIVISHPAEDLTYNDGVERPVLLRTIATLVAEEPAGMDDTRFPIMLFNPWGRIGWAGGYMMSSPLEGTVLYRKDLFSNVVALKGNVSISNISPATELPAIGFLTFWTLPEGYRPEEDAYFVGHFIDPASGGNYPRNSMDYLRHFTCRLTTAGEVQVEFINDDGAFPAGYSVTFNARLNLG</sequence>
<dbReference type="Proteomes" id="UP001500067">
    <property type="component" value="Unassembled WGS sequence"/>
</dbReference>
<name>A0ABP8NDG9_9BACT</name>
<keyword evidence="2" id="KW-1185">Reference proteome</keyword>
<gene>
    <name evidence="1" type="ORF">GCM10023093_17120</name>
</gene>
<evidence type="ECO:0000313" key="2">
    <source>
        <dbReference type="Proteomes" id="UP001500067"/>
    </source>
</evidence>
<accession>A0ABP8NDG9</accession>
<protein>
    <submittedName>
        <fullName evidence="1">Uncharacterized protein</fullName>
    </submittedName>
</protein>
<reference evidence="2" key="1">
    <citation type="journal article" date="2019" name="Int. J. Syst. Evol. Microbiol.">
        <title>The Global Catalogue of Microorganisms (GCM) 10K type strain sequencing project: providing services to taxonomists for standard genome sequencing and annotation.</title>
        <authorList>
            <consortium name="The Broad Institute Genomics Platform"/>
            <consortium name="The Broad Institute Genome Sequencing Center for Infectious Disease"/>
            <person name="Wu L."/>
            <person name="Ma J."/>
        </authorList>
    </citation>
    <scope>NUCLEOTIDE SEQUENCE [LARGE SCALE GENOMIC DNA]</scope>
    <source>
        <strain evidence="2">JCM 32105</strain>
    </source>
</reference>
<proteinExistence type="predicted"/>
<dbReference type="RefSeq" id="WP_345081591.1">
    <property type="nucleotide sequence ID" value="NZ_BAABFA010000010.1"/>
</dbReference>
<evidence type="ECO:0000313" key="1">
    <source>
        <dbReference type="EMBL" id="GAA4465265.1"/>
    </source>
</evidence>
<dbReference type="EMBL" id="BAABFA010000010">
    <property type="protein sequence ID" value="GAA4465265.1"/>
    <property type="molecule type" value="Genomic_DNA"/>
</dbReference>
<comment type="caution">
    <text evidence="1">The sequence shown here is derived from an EMBL/GenBank/DDBJ whole genome shotgun (WGS) entry which is preliminary data.</text>
</comment>